<dbReference type="SUPFAM" id="SSF50978">
    <property type="entry name" value="WD40 repeat-like"/>
    <property type="match status" value="1"/>
</dbReference>
<dbReference type="InterPro" id="IPR037590">
    <property type="entry name" value="WDR24"/>
</dbReference>
<evidence type="ECO:0000256" key="3">
    <source>
        <dbReference type="ARBA" id="ARBA00022737"/>
    </source>
</evidence>
<feature type="compositionally biased region" description="Pro residues" evidence="7">
    <location>
        <begin position="362"/>
        <end position="373"/>
    </location>
</feature>
<dbReference type="InterPro" id="IPR019775">
    <property type="entry name" value="WD40_repeat_CS"/>
</dbReference>
<evidence type="ECO:0000256" key="5">
    <source>
        <dbReference type="ARBA" id="ARBA00022833"/>
    </source>
</evidence>
<dbReference type="GO" id="GO:0005774">
    <property type="term" value="C:vacuolar membrane"/>
    <property type="evidence" value="ECO:0007669"/>
    <property type="project" value="TreeGrafter"/>
</dbReference>
<keyword evidence="5" id="KW-0862">Zinc</keyword>
<dbReference type="PANTHER" id="PTHR46200">
    <property type="entry name" value="GATOR COMPLEX PROTEIN WDR24"/>
    <property type="match status" value="1"/>
</dbReference>
<accession>A0AAD9ABW5</accession>
<keyword evidence="1 6" id="KW-0853">WD repeat</keyword>
<feature type="region of interest" description="Disordered" evidence="7">
    <location>
        <begin position="353"/>
        <end position="381"/>
    </location>
</feature>
<gene>
    <name evidence="8" type="ORF">CCHR01_14681</name>
</gene>
<name>A0AAD9ABW5_9PEZI</name>
<proteinExistence type="predicted"/>
<dbReference type="GO" id="GO:0005829">
    <property type="term" value="C:cytosol"/>
    <property type="evidence" value="ECO:0007669"/>
    <property type="project" value="TreeGrafter"/>
</dbReference>
<keyword evidence="2" id="KW-0479">Metal-binding</keyword>
<evidence type="ECO:0000256" key="7">
    <source>
        <dbReference type="SAM" id="MobiDB-lite"/>
    </source>
</evidence>
<dbReference type="GO" id="GO:0008270">
    <property type="term" value="F:zinc ion binding"/>
    <property type="evidence" value="ECO:0007669"/>
    <property type="project" value="UniProtKB-KW"/>
</dbReference>
<feature type="compositionally biased region" description="Gly residues" evidence="7">
    <location>
        <begin position="1594"/>
        <end position="1604"/>
    </location>
</feature>
<feature type="compositionally biased region" description="Low complexity" evidence="7">
    <location>
        <begin position="1637"/>
        <end position="1653"/>
    </location>
</feature>
<comment type="caution">
    <text evidence="8">The sequence shown here is derived from an EMBL/GenBank/DDBJ whole genome shotgun (WGS) entry which is preliminary data.</text>
</comment>
<feature type="compositionally biased region" description="Polar residues" evidence="7">
    <location>
        <begin position="1307"/>
        <end position="1323"/>
    </location>
</feature>
<feature type="region of interest" description="Disordered" evidence="7">
    <location>
        <begin position="1593"/>
        <end position="1672"/>
    </location>
</feature>
<sequence>MATAVPDILPNPDVDHWGIGVLFEEDGSDCRRCGSRSPGRSSISLETKEAVVASPRPEIEAKSSPFRRSGAPSPESPRSIRSMTDDIAGLQKQVGDVEQEDAAMPRTPLADPSSDISTSPTCAGPMSSYLTRPEAHEKRALSLRVDDDAEDVSDCEGSVLIGLKTLPGVHRARKRSHSPIFGIPRPKSPGMPHALERYLASTASDEGQPVQDPTEVARPISQKGLVDRLGPSDIEGDSSEPLQAVPATGNEPHPVERDPAEPAIVEPAIVEPAVIEPAPVDPVPNSPALAPALSGEEAIANPPEEQWDHFADRWDRPISVDSDQGPGGDSGVEDMEASEIYARLFVSTPRNEASSTVASRLPRPPTATPPPCPWRRASSSSMYSRENKIMRKLLGKVTADSSTDTSHTIGITSAPQFQTSYRPSASQNAVYSAGVPILCLDTSPDHRTAIIAGRHVLKTVVLDGLSISEGVDVRGAITAQSASSKGASSSLMADQLSIRDVKWHGDSTIFTACANGNIFSYDLARIATGGTPLEFVQTREDSRQVNSLDINPHRRTTLLSGSQDGMVRYFDIRAPVQSRSGGFTYSPRGAYKCNADGVRQVKWSPKDGFYFACGTESGVVLKWDVRKIAQPLLKIPAHDKACTSISWHPDGNHLISGGWDSKCAVWDMSKNADKRQKPRWLIYTPAPVSAVAWRPGLWSASAQGKRAAQVAVSYDDGSHKRYGINSVHIWDLARPSMPYKEIDRFDYSPSCLLWQNQDLLWTVGNDGLFNQCDVAFAPKVLERQSVSSMALSARGDAVMFLDERPHHRPRPPVIHHQQQSIVPPRTSYSSSPTTPMLSISRSDSEEDVVGSFLGPRRGIGRKRRHSLRSIPVLSTTPPSGPSLGDDAILGLEAAIKVTGTYKTQQSMAVGHIPAAARVDVYQFLSSYYLETIERELPYVTGGKSLAKRVSSIMEHYARAAEQVNQFRLAQTWRILAYSVNLLLNRRAEYHLQLRLGHFQKRPSLPKIKDIPKVKVPRSLGVVVEMNGEDTPRRPSSAVISNSVDSRSLGPRSLLSEEIESTSNVTTPIARAINEENAEQGASRSDSRLPPVMESDGFALPPAAHSTFHNSPRRRLDSVPLSVTSHHSDQTQVSSTDGYDFYDTDALAQAIDVPEPKQKEQMPLDYGPRTPNSRRTALRHNSDDSFAQMFSMSESSRQTSGLASSSEGGVSAKSITSYPVQMQKQTVDEQGEYESRIRGKEIEDSPEHGALAELNAPVESTPKDSPEEIFMISQTTLASDTATDDLSQSQVNSLPPTYEDLAPLHVGVSSSTPPKPNPTLQHDPTPSILESDYLPWPEDPSYPHPLASKETPETSPPLNPYTLLTRALDFETRTSALNASAMVLLLKPLMPDSVIDPFRATSILRQHHSRLMGMKLFIEAALLRKLCVRGWPEGIPDWGANYTSIFGTAQQGVKGGFICPSCRKPRELDPKLGSKALWKCERCRVAMAPCAVCGHRETTATVLPIPDSASPQKQQDPVMSTWWYCPGCAHGGHATCLQSWHAPSDDGSTRYELSDGCCPLDGCGHACLPGKWGDEKSAARADEVGRAAVEKARLGGVGGGGGGSVAGSKPQSPVIQPNVRGDKDEVPQSRAVESVREALAGGPPGAGILSSSPGTRQGERERRKSVKFVPTER</sequence>
<feature type="region of interest" description="Disordered" evidence="7">
    <location>
        <begin position="1279"/>
        <end position="1357"/>
    </location>
</feature>
<dbReference type="PANTHER" id="PTHR46200:SF1">
    <property type="entry name" value="GATOR COMPLEX PROTEIN WDR24"/>
    <property type="match status" value="1"/>
</dbReference>
<dbReference type="SMART" id="SM00320">
    <property type="entry name" value="WD40"/>
    <property type="match status" value="4"/>
</dbReference>
<dbReference type="GO" id="GO:0061700">
    <property type="term" value="C:GATOR2 complex"/>
    <property type="evidence" value="ECO:0007669"/>
    <property type="project" value="TreeGrafter"/>
</dbReference>
<feature type="compositionally biased region" description="Polar residues" evidence="7">
    <location>
        <begin position="1191"/>
        <end position="1224"/>
    </location>
</feature>
<reference evidence="8" key="1">
    <citation type="submission" date="2023-01" db="EMBL/GenBank/DDBJ databases">
        <title>Colletotrichum chrysophilum M932 genome sequence.</title>
        <authorList>
            <person name="Baroncelli R."/>
        </authorList>
    </citation>
    <scope>NUCLEOTIDE SEQUENCE</scope>
    <source>
        <strain evidence="8">M932</strain>
    </source>
</reference>
<feature type="region of interest" description="Disordered" evidence="7">
    <location>
        <begin position="169"/>
        <end position="258"/>
    </location>
</feature>
<feature type="region of interest" description="Disordered" evidence="7">
    <location>
        <begin position="1026"/>
        <end position="1176"/>
    </location>
</feature>
<feature type="region of interest" description="Disordered" evidence="7">
    <location>
        <begin position="809"/>
        <end position="841"/>
    </location>
</feature>
<keyword evidence="4" id="KW-0863">Zinc-finger</keyword>
<dbReference type="Gene3D" id="2.130.10.10">
    <property type="entry name" value="YVTN repeat-like/Quinoprotein amine dehydrogenase"/>
    <property type="match status" value="2"/>
</dbReference>
<dbReference type="GO" id="GO:0016239">
    <property type="term" value="P:positive regulation of macroautophagy"/>
    <property type="evidence" value="ECO:0007669"/>
    <property type="project" value="TreeGrafter"/>
</dbReference>
<protein>
    <submittedName>
        <fullName evidence="8">WD repeat-containing protein</fullName>
    </submittedName>
</protein>
<keyword evidence="3" id="KW-0677">Repeat</keyword>
<organism evidence="8 9">
    <name type="scientific">Colletotrichum chrysophilum</name>
    <dbReference type="NCBI Taxonomy" id="1836956"/>
    <lineage>
        <taxon>Eukaryota</taxon>
        <taxon>Fungi</taxon>
        <taxon>Dikarya</taxon>
        <taxon>Ascomycota</taxon>
        <taxon>Pezizomycotina</taxon>
        <taxon>Sordariomycetes</taxon>
        <taxon>Hypocreomycetidae</taxon>
        <taxon>Glomerellales</taxon>
        <taxon>Glomerellaceae</taxon>
        <taxon>Colletotrichum</taxon>
        <taxon>Colletotrichum gloeosporioides species complex</taxon>
    </lineage>
</organism>
<feature type="compositionally biased region" description="Polar residues" evidence="7">
    <location>
        <begin position="1120"/>
        <end position="1136"/>
    </location>
</feature>
<dbReference type="Pfam" id="PF00400">
    <property type="entry name" value="WD40"/>
    <property type="match status" value="2"/>
</dbReference>
<dbReference type="InterPro" id="IPR015943">
    <property type="entry name" value="WD40/YVTN_repeat-like_dom_sf"/>
</dbReference>
<evidence type="ECO:0000313" key="8">
    <source>
        <dbReference type="EMBL" id="KAK1842674.1"/>
    </source>
</evidence>
<evidence type="ECO:0000256" key="6">
    <source>
        <dbReference type="PROSITE-ProRule" id="PRU00221"/>
    </source>
</evidence>
<dbReference type="Proteomes" id="UP001243330">
    <property type="component" value="Unassembled WGS sequence"/>
</dbReference>
<feature type="region of interest" description="Disordered" evidence="7">
    <location>
        <begin position="1191"/>
        <end position="1264"/>
    </location>
</feature>
<feature type="compositionally biased region" description="Low complexity" evidence="7">
    <location>
        <begin position="814"/>
        <end position="835"/>
    </location>
</feature>
<dbReference type="PROSITE" id="PS00678">
    <property type="entry name" value="WD_REPEATS_1"/>
    <property type="match status" value="1"/>
</dbReference>
<dbReference type="GO" id="GO:1904263">
    <property type="term" value="P:positive regulation of TORC1 signaling"/>
    <property type="evidence" value="ECO:0007669"/>
    <property type="project" value="TreeGrafter"/>
</dbReference>
<dbReference type="PROSITE" id="PS50082">
    <property type="entry name" value="WD_REPEATS_2"/>
    <property type="match status" value="1"/>
</dbReference>
<keyword evidence="9" id="KW-1185">Reference proteome</keyword>
<evidence type="ECO:0000313" key="9">
    <source>
        <dbReference type="Proteomes" id="UP001243330"/>
    </source>
</evidence>
<dbReference type="InterPro" id="IPR036322">
    <property type="entry name" value="WD40_repeat_dom_sf"/>
</dbReference>
<evidence type="ECO:0000256" key="4">
    <source>
        <dbReference type="ARBA" id="ARBA00022771"/>
    </source>
</evidence>
<feature type="compositionally biased region" description="Low complexity" evidence="7">
    <location>
        <begin position="35"/>
        <end position="44"/>
    </location>
</feature>
<feature type="region of interest" description="Disordered" evidence="7">
    <location>
        <begin position="27"/>
        <end position="131"/>
    </location>
</feature>
<dbReference type="EMBL" id="JAQOWY010000400">
    <property type="protein sequence ID" value="KAK1842674.1"/>
    <property type="molecule type" value="Genomic_DNA"/>
</dbReference>
<evidence type="ECO:0000256" key="2">
    <source>
        <dbReference type="ARBA" id="ARBA00022723"/>
    </source>
</evidence>
<dbReference type="InterPro" id="IPR001680">
    <property type="entry name" value="WD40_rpt"/>
</dbReference>
<feature type="compositionally biased region" description="Basic and acidic residues" evidence="7">
    <location>
        <begin position="1232"/>
        <end position="1246"/>
    </location>
</feature>
<dbReference type="PROSITE" id="PS50294">
    <property type="entry name" value="WD_REPEATS_REGION"/>
    <property type="match status" value="1"/>
</dbReference>
<evidence type="ECO:0000256" key="1">
    <source>
        <dbReference type="ARBA" id="ARBA00022574"/>
    </source>
</evidence>
<feature type="repeat" description="WD" evidence="6">
    <location>
        <begin position="635"/>
        <end position="676"/>
    </location>
</feature>